<organism evidence="1">
    <name type="scientific">marine sediment metagenome</name>
    <dbReference type="NCBI Taxonomy" id="412755"/>
    <lineage>
        <taxon>unclassified sequences</taxon>
        <taxon>metagenomes</taxon>
        <taxon>ecological metagenomes</taxon>
    </lineage>
</organism>
<evidence type="ECO:0000313" key="1">
    <source>
        <dbReference type="EMBL" id="GAG57823.1"/>
    </source>
</evidence>
<reference evidence="1" key="1">
    <citation type="journal article" date="2014" name="Front. Microbiol.">
        <title>High frequency of phylogenetically diverse reductive dehalogenase-homologous genes in deep subseafloor sedimentary metagenomes.</title>
        <authorList>
            <person name="Kawai M."/>
            <person name="Futagami T."/>
            <person name="Toyoda A."/>
            <person name="Takaki Y."/>
            <person name="Nishi S."/>
            <person name="Hori S."/>
            <person name="Arai W."/>
            <person name="Tsubouchi T."/>
            <person name="Morono Y."/>
            <person name="Uchiyama I."/>
            <person name="Ito T."/>
            <person name="Fujiyama A."/>
            <person name="Inagaki F."/>
            <person name="Takami H."/>
        </authorList>
    </citation>
    <scope>NUCLEOTIDE SEQUENCE</scope>
    <source>
        <strain evidence="1">Expedition CK06-06</strain>
    </source>
</reference>
<comment type="caution">
    <text evidence="1">The sequence shown here is derived from an EMBL/GenBank/DDBJ whole genome shotgun (WGS) entry which is preliminary data.</text>
</comment>
<name>X0ZBR1_9ZZZZ</name>
<proteinExistence type="predicted"/>
<protein>
    <recommendedName>
        <fullName evidence="2">Solute-binding protein family 5 domain-containing protein</fullName>
    </recommendedName>
</protein>
<dbReference type="Gene3D" id="3.40.190.10">
    <property type="entry name" value="Periplasmic binding protein-like II"/>
    <property type="match status" value="1"/>
</dbReference>
<dbReference type="SUPFAM" id="SSF53850">
    <property type="entry name" value="Periplasmic binding protein-like II"/>
    <property type="match status" value="1"/>
</dbReference>
<gene>
    <name evidence="1" type="ORF">S01H4_13883</name>
</gene>
<evidence type="ECO:0008006" key="2">
    <source>
        <dbReference type="Google" id="ProtNLM"/>
    </source>
</evidence>
<accession>X0ZBR1</accession>
<sequence length="107" mass="11986">MRNIRWQLLIALGGLILVFSYLLGQTPTQETSSPAPVSGGIYREALIGMVNRLNPILDLNNQVDRDINELLYRGLIKFDSRGIAYPDLAESWAISADATLYTFTLRD</sequence>
<dbReference type="AlphaFoldDB" id="X0ZBR1"/>
<feature type="non-terminal residue" evidence="1">
    <location>
        <position position="107"/>
    </location>
</feature>
<dbReference type="EMBL" id="BART01006103">
    <property type="protein sequence ID" value="GAG57823.1"/>
    <property type="molecule type" value="Genomic_DNA"/>
</dbReference>